<organism evidence="6 7">
    <name type="scientific">Brucella grignonensis</name>
    <dbReference type="NCBI Taxonomy" id="94627"/>
    <lineage>
        <taxon>Bacteria</taxon>
        <taxon>Pseudomonadati</taxon>
        <taxon>Pseudomonadota</taxon>
        <taxon>Alphaproteobacteria</taxon>
        <taxon>Hyphomicrobiales</taxon>
        <taxon>Brucellaceae</taxon>
        <taxon>Brucella/Ochrobactrum group</taxon>
        <taxon>Brucella</taxon>
    </lineage>
</organism>
<feature type="transmembrane region" description="Helical" evidence="5">
    <location>
        <begin position="52"/>
        <end position="73"/>
    </location>
</feature>
<keyword evidence="7" id="KW-1185">Reference proteome</keyword>
<evidence type="ECO:0000313" key="7">
    <source>
        <dbReference type="Proteomes" id="UP000216478"/>
    </source>
</evidence>
<proteinExistence type="predicted"/>
<dbReference type="AlphaFoldDB" id="A0A256F0W4"/>
<sequence>MGIFIPGYRQQIGGNGNVWQLVLKESTLISVVRLVELMRQVQIGAGSTCKPFTFFLTAGLLYLVITFASGLLFKKVEKHAICGIRRVI</sequence>
<gene>
    <name evidence="6" type="primary">occQ</name>
    <name evidence="6" type="ORF">CEV33_3258</name>
</gene>
<comment type="caution">
    <text evidence="6">The sequence shown here is derived from an EMBL/GenBank/DDBJ whole genome shotgun (WGS) entry which is preliminary data.</text>
</comment>
<reference evidence="6 7" key="1">
    <citation type="submission" date="2017-07" db="EMBL/GenBank/DDBJ databases">
        <title>Phylogenetic study on the rhizospheric bacterium Ochrobactrum sp. A44.</title>
        <authorList>
            <person name="Krzyzanowska D.M."/>
            <person name="Ossowicki A."/>
            <person name="Rajewska M."/>
            <person name="Maciag T."/>
            <person name="Kaczynski Z."/>
            <person name="Czerwicka M."/>
            <person name="Jafra S."/>
        </authorList>
    </citation>
    <scope>NUCLEOTIDE SEQUENCE [LARGE SCALE GENOMIC DNA]</scope>
    <source>
        <strain evidence="6 7">OgA9a</strain>
    </source>
</reference>
<evidence type="ECO:0000313" key="6">
    <source>
        <dbReference type="EMBL" id="OYR08494.1"/>
    </source>
</evidence>
<evidence type="ECO:0000256" key="1">
    <source>
        <dbReference type="ARBA" id="ARBA00004141"/>
    </source>
</evidence>
<evidence type="ECO:0000256" key="3">
    <source>
        <dbReference type="ARBA" id="ARBA00022989"/>
    </source>
</evidence>
<evidence type="ECO:0000256" key="2">
    <source>
        <dbReference type="ARBA" id="ARBA00022692"/>
    </source>
</evidence>
<dbReference type="PANTHER" id="PTHR30133">
    <property type="entry name" value="CATIONIC AMINO ACID TRANSPORTER, MEMBRANE COMPONENT"/>
    <property type="match status" value="1"/>
</dbReference>
<comment type="subcellular location">
    <subcellularLocation>
        <location evidence="1">Membrane</location>
        <topology evidence="1">Multi-pass membrane protein</topology>
    </subcellularLocation>
</comment>
<keyword evidence="2 5" id="KW-0812">Transmembrane</keyword>
<evidence type="ECO:0000256" key="5">
    <source>
        <dbReference type="SAM" id="Phobius"/>
    </source>
</evidence>
<evidence type="ECO:0000256" key="4">
    <source>
        <dbReference type="ARBA" id="ARBA00023136"/>
    </source>
</evidence>
<dbReference type="EMBL" id="NNRL01000166">
    <property type="protein sequence ID" value="OYR08494.1"/>
    <property type="molecule type" value="Genomic_DNA"/>
</dbReference>
<accession>A0A256F0W4</accession>
<dbReference type="InterPro" id="IPR051613">
    <property type="entry name" value="ABC_transp_permease_HisMQ"/>
</dbReference>
<keyword evidence="4 5" id="KW-0472">Membrane</keyword>
<protein>
    <submittedName>
        <fullName evidence="6">Octopine transport system permease occQ domain protein</fullName>
    </submittedName>
</protein>
<name>A0A256F0W4_9HYPH</name>
<dbReference type="GO" id="GO:0005886">
    <property type="term" value="C:plasma membrane"/>
    <property type="evidence" value="ECO:0007669"/>
    <property type="project" value="TreeGrafter"/>
</dbReference>
<dbReference type="Gene3D" id="1.10.3720.10">
    <property type="entry name" value="MetI-like"/>
    <property type="match status" value="1"/>
</dbReference>
<keyword evidence="3 5" id="KW-1133">Transmembrane helix</keyword>
<dbReference type="Proteomes" id="UP000216478">
    <property type="component" value="Unassembled WGS sequence"/>
</dbReference>
<dbReference type="InterPro" id="IPR035906">
    <property type="entry name" value="MetI-like_sf"/>
</dbReference>